<evidence type="ECO:0000256" key="2">
    <source>
        <dbReference type="ARBA" id="ARBA00006533"/>
    </source>
</evidence>
<feature type="region of interest" description="Disordered" evidence="8">
    <location>
        <begin position="916"/>
        <end position="947"/>
    </location>
</feature>
<dbReference type="GO" id="GO:0000793">
    <property type="term" value="C:condensed chromosome"/>
    <property type="evidence" value="ECO:0007669"/>
    <property type="project" value="TreeGrafter"/>
</dbReference>
<dbReference type="OrthoDB" id="27187at2759"/>
<dbReference type="GO" id="GO:0000796">
    <property type="term" value="C:condensin complex"/>
    <property type="evidence" value="ECO:0007669"/>
    <property type="project" value="InterPro"/>
</dbReference>
<dbReference type="CTD" id="36440"/>
<dbReference type="InterPro" id="IPR011989">
    <property type="entry name" value="ARM-like"/>
</dbReference>
<dbReference type="Pfam" id="PF12719">
    <property type="entry name" value="Cnd3"/>
    <property type="match status" value="1"/>
</dbReference>
<dbReference type="SUPFAM" id="SSF48371">
    <property type="entry name" value="ARM repeat"/>
    <property type="match status" value="1"/>
</dbReference>
<dbReference type="GO" id="GO:0005737">
    <property type="term" value="C:cytoplasm"/>
    <property type="evidence" value="ECO:0007669"/>
    <property type="project" value="TreeGrafter"/>
</dbReference>
<evidence type="ECO:0000256" key="4">
    <source>
        <dbReference type="ARBA" id="ARBA00022618"/>
    </source>
</evidence>
<feature type="compositionally biased region" description="Acidic residues" evidence="8">
    <location>
        <begin position="938"/>
        <end position="947"/>
    </location>
</feature>
<dbReference type="GeneID" id="105269580"/>
<evidence type="ECO:0000256" key="6">
    <source>
        <dbReference type="ARBA" id="ARBA00023067"/>
    </source>
</evidence>
<sequence length="947" mass="108940">MMRHRPPDLRESIADTFNKAQSSKLINRKLMKKLQKIYEQSDFDDFSDEYLRCLKLCFTVGEKYSSVENALDFAAKFAFHLQPPSQAEKEDEDLEDEDELNPLLGKLFSFCLQYHAAVDVAVRYRCCYFIHLLLNLLSEDAYLSDGMYTNIREAMTERLMDKSPKVRVMAIHAMLRMQEPLNHECPVIKMYIYHMAKDNSAEVRKAVIQCTAKNQKVLLNVLDRICDIDDSVRKTAHIFFSKVTVKSLTIKQRQLILRTGLKDVSEGVRKVVKNHILPIWLEGFQNDYCQFLYGIDIEIDPDLGFLVLNTLLERANLDTLFKQLPLDRDAKLIPIQDLTGENVAYWRCFIQHLYKSDNEAATEHLQNTIPELTTFCQYIRSFQKLMIDYTQTHTDEDNDVKIKKMSHKFVLLQLFEISKTYDLGDEVGRGNLRQLIEDTLINEVCTTEIIECIVKYYEKVEPDVPKRLTSLAHVISEIRVPTQVIENAVEKVTDDQINDRLIQCQILKNTLLEKQNDQDTLVRERKFAEAGVVEKEMVKLRKEIKEMSTTPSTVVPQTQEEAKNDPETMMKCLTIMYTMVQASSVKTLTSTLRSLFDNLAMPSVDHADGGVQAQALRALGVCLFLDGELAKKHLVMYLMAMTSDFDHDVWLICLTVIFDMFLRYGLDHFEGIISTDKSIDNSVGNQSTRRHGTKLYSSSNDMSVTLEAEGESNKHNLIKILQDSALIDHMDKEIRTATVTGFCKLLLHGKIKSNNLLSTFIIRLYNPISVDDAALRTALVEFFKFYPRFTPGSCTCLQEIFIPTLKKLEDDEINVDPYNIAKFIIDLTSSNFHTPDRVNYTAHNQLAFDILEELANEDSIVDEKTLLKSLKLLIIRCEDNEMKNKMLEAVNKVIAIVNPRERTVLKNLEAFRRQFENPEGIGEDGRESSVAMKQQELEPMEEDDPKK</sequence>
<keyword evidence="3" id="KW-0158">Chromosome</keyword>
<comment type="subcellular location">
    <subcellularLocation>
        <location evidence="1">Chromosome</location>
    </subcellularLocation>
</comment>
<dbReference type="PANTHER" id="PTHR14418">
    <property type="entry name" value="CONDENSIN COMPLEX SUBUNIT 3-RELATED"/>
    <property type="match status" value="1"/>
</dbReference>
<keyword evidence="7" id="KW-0131">Cell cycle</keyword>
<reference evidence="11" key="1">
    <citation type="submission" date="2025-08" db="UniProtKB">
        <authorList>
            <consortium name="RefSeq"/>
        </authorList>
    </citation>
    <scope>IDENTIFICATION</scope>
    <source>
        <strain evidence="11">USDA-PBARC FA_bdor</strain>
        <tissue evidence="11">Whole organism</tissue>
    </source>
</reference>
<keyword evidence="6" id="KW-0226">DNA condensation</keyword>
<dbReference type="GO" id="GO:0051301">
    <property type="term" value="P:cell division"/>
    <property type="evidence" value="ECO:0007669"/>
    <property type="project" value="UniProtKB-KW"/>
</dbReference>
<keyword evidence="10" id="KW-1185">Reference proteome</keyword>
<evidence type="ECO:0000256" key="8">
    <source>
        <dbReference type="SAM" id="MobiDB-lite"/>
    </source>
</evidence>
<evidence type="ECO:0000313" key="11">
    <source>
        <dbReference type="RefSeq" id="XP_011308248.1"/>
    </source>
</evidence>
<dbReference type="InterPro" id="IPR027165">
    <property type="entry name" value="CND3"/>
</dbReference>
<evidence type="ECO:0000256" key="5">
    <source>
        <dbReference type="ARBA" id="ARBA00022776"/>
    </source>
</evidence>
<dbReference type="KEGG" id="fas:105269580"/>
<gene>
    <name evidence="11" type="primary">Cap-G</name>
</gene>
<evidence type="ECO:0000256" key="3">
    <source>
        <dbReference type="ARBA" id="ARBA00022454"/>
    </source>
</evidence>
<evidence type="ECO:0000259" key="9">
    <source>
        <dbReference type="Pfam" id="PF12719"/>
    </source>
</evidence>
<evidence type="ECO:0000313" key="10">
    <source>
        <dbReference type="Proteomes" id="UP000694866"/>
    </source>
</evidence>
<protein>
    <submittedName>
        <fullName evidence="11">Condensin complex subunit 3</fullName>
    </submittedName>
</protein>
<proteinExistence type="inferred from homology"/>
<dbReference type="InterPro" id="IPR025977">
    <property type="entry name" value="Cnd3_C"/>
</dbReference>
<organism evidence="10 11">
    <name type="scientific">Fopius arisanus</name>
    <dbReference type="NCBI Taxonomy" id="64838"/>
    <lineage>
        <taxon>Eukaryota</taxon>
        <taxon>Metazoa</taxon>
        <taxon>Ecdysozoa</taxon>
        <taxon>Arthropoda</taxon>
        <taxon>Hexapoda</taxon>
        <taxon>Insecta</taxon>
        <taxon>Pterygota</taxon>
        <taxon>Neoptera</taxon>
        <taxon>Endopterygota</taxon>
        <taxon>Hymenoptera</taxon>
        <taxon>Apocrita</taxon>
        <taxon>Ichneumonoidea</taxon>
        <taxon>Braconidae</taxon>
        <taxon>Opiinae</taxon>
        <taxon>Fopius</taxon>
    </lineage>
</organism>
<dbReference type="InterPro" id="IPR016024">
    <property type="entry name" value="ARM-type_fold"/>
</dbReference>
<comment type="similarity">
    <text evidence="2">Belongs to the CND3 (condensin subunit 3) family.</text>
</comment>
<dbReference type="RefSeq" id="XP_011308248.1">
    <property type="nucleotide sequence ID" value="XM_011309946.1"/>
</dbReference>
<dbReference type="Gene3D" id="1.25.10.10">
    <property type="entry name" value="Leucine-rich Repeat Variant"/>
    <property type="match status" value="1"/>
</dbReference>
<evidence type="ECO:0000256" key="7">
    <source>
        <dbReference type="ARBA" id="ARBA00023306"/>
    </source>
</evidence>
<dbReference type="Proteomes" id="UP000694866">
    <property type="component" value="Unplaced"/>
</dbReference>
<dbReference type="PANTHER" id="PTHR14418:SF5">
    <property type="entry name" value="CONDENSIN COMPLEX SUBUNIT 3"/>
    <property type="match status" value="1"/>
</dbReference>
<dbReference type="AlphaFoldDB" id="A0A9R1TFW6"/>
<name>A0A9R1TFW6_9HYME</name>
<feature type="domain" description="Nuclear condensin complex subunit 3 C-terminal" evidence="9">
    <location>
        <begin position="571"/>
        <end position="873"/>
    </location>
</feature>
<dbReference type="GO" id="GO:0007076">
    <property type="term" value="P:mitotic chromosome condensation"/>
    <property type="evidence" value="ECO:0007669"/>
    <property type="project" value="InterPro"/>
</dbReference>
<evidence type="ECO:0000256" key="1">
    <source>
        <dbReference type="ARBA" id="ARBA00004286"/>
    </source>
</evidence>
<keyword evidence="5" id="KW-0498">Mitosis</keyword>
<accession>A0A9R1TFW6</accession>
<keyword evidence="4" id="KW-0132">Cell division</keyword>